<organism evidence="1">
    <name type="scientific">Oryza sativa subsp. japonica</name>
    <name type="common">Rice</name>
    <dbReference type="NCBI Taxonomy" id="39947"/>
    <lineage>
        <taxon>Eukaryota</taxon>
        <taxon>Viridiplantae</taxon>
        <taxon>Streptophyta</taxon>
        <taxon>Embryophyta</taxon>
        <taxon>Tracheophyta</taxon>
        <taxon>Spermatophyta</taxon>
        <taxon>Magnoliopsida</taxon>
        <taxon>Liliopsida</taxon>
        <taxon>Poales</taxon>
        <taxon>Poaceae</taxon>
        <taxon>BOP clade</taxon>
        <taxon>Oryzoideae</taxon>
        <taxon>Oryzeae</taxon>
        <taxon>Oryzinae</taxon>
        <taxon>Oryza</taxon>
        <taxon>Oryza sativa</taxon>
    </lineage>
</organism>
<reference evidence="1" key="1">
    <citation type="journal article" date="2002" name="Nature">
        <title>The genome sequence and structure of rice chromosome 1.</title>
        <authorList>
            <person name="Sasaki T."/>
            <person name="Matsumoto T."/>
            <person name="Yamamoto K."/>
            <person name="Sakata K."/>
            <person name="Baba T."/>
            <person name="Katayose Y."/>
            <person name="Wu J."/>
            <person name="Niimura Y."/>
            <person name="Cheng Z."/>
            <person name="Nagamura Y."/>
            <person name="Antonio B.A."/>
            <person name="Kanamori H."/>
            <person name="Hosokawa S."/>
            <person name="Masukawa M."/>
            <person name="Arikawa K."/>
            <person name="Chiden Y."/>
            <person name="Hayashi M."/>
            <person name="Okamoto M."/>
            <person name="Ando T."/>
            <person name="Aoki H."/>
            <person name="Arita K."/>
            <person name="Hamada M."/>
            <person name="Harada C."/>
            <person name="Hijishita S."/>
            <person name="Honda M."/>
            <person name="Ichikawa Y."/>
            <person name="Idonuma A."/>
            <person name="Iijima M."/>
            <person name="Ikeda M."/>
            <person name="Ikeno M."/>
            <person name="Itoh S."/>
            <person name="Itoh T."/>
            <person name="Itoh Y."/>
            <person name="Itoh Y."/>
            <person name="Iwabuchi A."/>
            <person name="Kamiya K."/>
            <person name="Karasawa W."/>
            <person name="Katagiri S."/>
            <person name="Kikuta A."/>
            <person name="Kobayashi N."/>
            <person name="Kono I."/>
            <person name="Machita K."/>
            <person name="Maehara T."/>
            <person name="Mizuno H."/>
            <person name="Mizubayashi T."/>
            <person name="Mukai Y."/>
            <person name="Nagasaki H."/>
            <person name="Nakashima M."/>
            <person name="Nakama Y."/>
            <person name="Nakamichi Y."/>
            <person name="Nakamura M."/>
            <person name="Namiki N."/>
            <person name="Negishi M."/>
            <person name="Ohta I."/>
            <person name="Ono N."/>
            <person name="Saji S."/>
            <person name="Sakai K."/>
            <person name="Shibata M."/>
            <person name="Shimokawa T."/>
            <person name="Shomura A."/>
            <person name="Song J."/>
            <person name="Takazaki Y."/>
            <person name="Terasawa K."/>
            <person name="Tsuji K."/>
            <person name="Waki K."/>
            <person name="Yamagata H."/>
            <person name="Yamane H."/>
            <person name="Yoshiki S."/>
            <person name="Yoshihara R."/>
            <person name="Yukawa K."/>
            <person name="Zhong H."/>
            <person name="Iwama H."/>
            <person name="Endo T."/>
            <person name="Ito H."/>
            <person name="Hahn J.H."/>
            <person name="Kim H.I."/>
            <person name="Eun M.Y."/>
            <person name="Yano M."/>
            <person name="Jiang J."/>
            <person name="Gojobori T."/>
        </authorList>
    </citation>
    <scope>NUCLEOTIDE SEQUENCE [LARGE SCALE GENOMIC DNA]</scope>
</reference>
<protein>
    <submittedName>
        <fullName evidence="1">Uncharacterized protein</fullName>
    </submittedName>
</protein>
<dbReference type="EMBL" id="AP003409">
    <property type="protein sequence ID" value="BAD87593.1"/>
    <property type="molecule type" value="Genomic_DNA"/>
</dbReference>
<dbReference type="Proteomes" id="UP000817658">
    <property type="component" value="Chromosome 1"/>
</dbReference>
<dbReference type="AlphaFoldDB" id="Q5JLR3"/>
<name>Q5JLR3_ORYSJ</name>
<sequence>MAGGSYEYFSTTTITVAAGTCTGTGARAELPRCEARGITATDMDVARSAFTLGRWRSWQKLVAILDACV</sequence>
<accession>Q5JLR3</accession>
<evidence type="ECO:0000313" key="1">
    <source>
        <dbReference type="EMBL" id="BAD87593.1"/>
    </source>
</evidence>
<gene>
    <name evidence="1" type="primary">B1131G08.28</name>
</gene>
<proteinExistence type="predicted"/>